<dbReference type="EMBL" id="FQXI01000008">
    <property type="protein sequence ID" value="SHH40934.1"/>
    <property type="molecule type" value="Genomic_DNA"/>
</dbReference>
<keyword evidence="2" id="KW-0812">Transmembrane</keyword>
<dbReference type="Proteomes" id="UP000184032">
    <property type="component" value="Unassembled WGS sequence"/>
</dbReference>
<keyword evidence="2" id="KW-0472">Membrane</keyword>
<feature type="transmembrane region" description="Helical" evidence="2">
    <location>
        <begin position="120"/>
        <end position="141"/>
    </location>
</feature>
<feature type="region of interest" description="Disordered" evidence="1">
    <location>
        <begin position="73"/>
        <end position="92"/>
    </location>
</feature>
<reference evidence="3 4" key="1">
    <citation type="submission" date="2016-11" db="EMBL/GenBank/DDBJ databases">
        <authorList>
            <person name="Jaros S."/>
            <person name="Januszkiewicz K."/>
            <person name="Wedrychowicz H."/>
        </authorList>
    </citation>
    <scope>NUCLEOTIDE SEQUENCE [LARGE SCALE GENOMIC DNA]</scope>
    <source>
        <strain evidence="3 4">DSM 21120</strain>
    </source>
</reference>
<dbReference type="InterPro" id="IPR047928">
    <property type="entry name" value="Perm_prefix_1"/>
</dbReference>
<dbReference type="RefSeq" id="WP_073184777.1">
    <property type="nucleotide sequence ID" value="NZ_FQXI01000008.1"/>
</dbReference>
<organism evidence="3 4">
    <name type="scientific">Anaerosphaera aminiphila DSM 21120</name>
    <dbReference type="NCBI Taxonomy" id="1120995"/>
    <lineage>
        <taxon>Bacteria</taxon>
        <taxon>Bacillati</taxon>
        <taxon>Bacillota</taxon>
        <taxon>Tissierellia</taxon>
        <taxon>Tissierellales</taxon>
        <taxon>Peptoniphilaceae</taxon>
        <taxon>Anaerosphaera</taxon>
    </lineage>
</organism>
<feature type="transmembrane region" description="Helical" evidence="2">
    <location>
        <begin position="153"/>
        <end position="173"/>
    </location>
</feature>
<evidence type="ECO:0000256" key="2">
    <source>
        <dbReference type="SAM" id="Phobius"/>
    </source>
</evidence>
<feature type="transmembrane region" description="Helical" evidence="2">
    <location>
        <begin position="335"/>
        <end position="353"/>
    </location>
</feature>
<dbReference type="NCBIfam" id="NF038403">
    <property type="entry name" value="perm_prefix_1"/>
    <property type="match status" value="1"/>
</dbReference>
<dbReference type="STRING" id="1120995.SAMN02745245_01258"/>
<gene>
    <name evidence="3" type="ORF">SAMN02745245_01258</name>
</gene>
<name>A0A1M5SQT3_9FIRM</name>
<sequence>MDKIIVFIDNMFLSLPKTEEMAKLKSRLIENLTDKYEDLIKSGLSEDEAFGRIVSEFGSIEEIKKEYGIVDSESNYSGSESESSNKENKKRRENFKENYINASDEFKNYQRELDEYKPKFGILIAVGVALCIIGVVIMNYIESRNLSETLSLAGLFIPVAIGVAIFITSGLKFSFLEEKVKKLGEIEGIFESRGGENSKINYINASGEFKESLKNLDEYKPKFGILIATGVALCMAGVVATNYMESKNLGETAEMIALFIPVAIGVAIFITSGLRLGFLEEKVEKLAEIEGIFEYSKGNKDIEEKESPFTGIIFMLATAIFLGVGFFFGSWYIAPVIYILAFAIDQMVKIIVLKENR</sequence>
<protein>
    <submittedName>
        <fullName evidence="3">Uncharacterized protein</fullName>
    </submittedName>
</protein>
<feature type="transmembrane region" description="Helical" evidence="2">
    <location>
        <begin position="223"/>
        <end position="244"/>
    </location>
</feature>
<accession>A0A1M5SQT3</accession>
<keyword evidence="4" id="KW-1185">Reference proteome</keyword>
<evidence type="ECO:0000256" key="1">
    <source>
        <dbReference type="SAM" id="MobiDB-lite"/>
    </source>
</evidence>
<dbReference type="AlphaFoldDB" id="A0A1M5SQT3"/>
<keyword evidence="2" id="KW-1133">Transmembrane helix</keyword>
<proteinExistence type="predicted"/>
<feature type="transmembrane region" description="Helical" evidence="2">
    <location>
        <begin position="256"/>
        <end position="278"/>
    </location>
</feature>
<feature type="transmembrane region" description="Helical" evidence="2">
    <location>
        <begin position="309"/>
        <end position="329"/>
    </location>
</feature>
<feature type="compositionally biased region" description="Low complexity" evidence="1">
    <location>
        <begin position="73"/>
        <end position="82"/>
    </location>
</feature>
<evidence type="ECO:0000313" key="3">
    <source>
        <dbReference type="EMBL" id="SHH40934.1"/>
    </source>
</evidence>
<dbReference type="OrthoDB" id="9815852at2"/>
<evidence type="ECO:0000313" key="4">
    <source>
        <dbReference type="Proteomes" id="UP000184032"/>
    </source>
</evidence>